<keyword evidence="3" id="KW-1185">Reference proteome</keyword>
<reference evidence="2" key="1">
    <citation type="submission" date="2022-03" db="EMBL/GenBank/DDBJ databases">
        <title>Bacterial whole genome sequence for Hymenobacter sp. DH14.</title>
        <authorList>
            <person name="Le V."/>
        </authorList>
    </citation>
    <scope>NUCLEOTIDE SEQUENCE</scope>
    <source>
        <strain evidence="2">DH14</strain>
    </source>
</reference>
<dbReference type="RefSeq" id="WP_241934645.1">
    <property type="nucleotide sequence ID" value="NZ_JALBGC010000001.1"/>
</dbReference>
<evidence type="ECO:0008006" key="4">
    <source>
        <dbReference type="Google" id="ProtNLM"/>
    </source>
</evidence>
<evidence type="ECO:0000313" key="3">
    <source>
        <dbReference type="Proteomes" id="UP001139193"/>
    </source>
</evidence>
<sequence length="180" mass="20693">MKKLLSLVFFCTITNQLLAQAYQAKNSMRTRVIPVPDAAVRKFKKNFPKAQIDSCYVYGGDANPEGEFMFYSKQNNRVVNASYDRDGKPVELKLEIPIEELPKPTQNIIAQNGVNAQGVGRAYKEITWFPKQIRVNRRKKEMKTTKVEYMVEFAADYKGEKLTVPMYFNESGYQANPGFR</sequence>
<proteinExistence type="predicted"/>
<accession>A0A9X2AGI9</accession>
<dbReference type="EMBL" id="JALBGC010000001">
    <property type="protein sequence ID" value="MCI1186370.1"/>
    <property type="molecule type" value="Genomic_DNA"/>
</dbReference>
<evidence type="ECO:0000256" key="1">
    <source>
        <dbReference type="SAM" id="SignalP"/>
    </source>
</evidence>
<name>A0A9X2AGI9_9BACT</name>
<comment type="caution">
    <text evidence="2">The sequence shown here is derived from an EMBL/GenBank/DDBJ whole genome shotgun (WGS) entry which is preliminary data.</text>
</comment>
<evidence type="ECO:0000313" key="2">
    <source>
        <dbReference type="EMBL" id="MCI1186370.1"/>
    </source>
</evidence>
<dbReference type="AlphaFoldDB" id="A0A9X2AGI9"/>
<dbReference type="SUPFAM" id="SSF160574">
    <property type="entry name" value="BT0923-like"/>
    <property type="match status" value="1"/>
</dbReference>
<protein>
    <recommendedName>
        <fullName evidence="4">Beta-lactamase-inhibitor-like PepSY-like domain-containing protein</fullName>
    </recommendedName>
</protein>
<keyword evidence="1" id="KW-0732">Signal</keyword>
<feature type="chain" id="PRO_5040823285" description="Beta-lactamase-inhibitor-like PepSY-like domain-containing protein" evidence="1">
    <location>
        <begin position="20"/>
        <end position="180"/>
    </location>
</feature>
<organism evidence="2 3">
    <name type="scientific">Hymenobacter cyanobacteriorum</name>
    <dbReference type="NCBI Taxonomy" id="2926463"/>
    <lineage>
        <taxon>Bacteria</taxon>
        <taxon>Pseudomonadati</taxon>
        <taxon>Bacteroidota</taxon>
        <taxon>Cytophagia</taxon>
        <taxon>Cytophagales</taxon>
        <taxon>Hymenobacteraceae</taxon>
        <taxon>Hymenobacter</taxon>
    </lineage>
</organism>
<feature type="signal peptide" evidence="1">
    <location>
        <begin position="1"/>
        <end position="19"/>
    </location>
</feature>
<dbReference type="Proteomes" id="UP001139193">
    <property type="component" value="Unassembled WGS sequence"/>
</dbReference>
<gene>
    <name evidence="2" type="ORF">MON38_02990</name>
</gene>